<proteinExistence type="predicted"/>
<dbReference type="AlphaFoldDB" id="A0A378VWC9"/>
<evidence type="ECO:0000313" key="1">
    <source>
        <dbReference type="EMBL" id="SUA20491.1"/>
    </source>
</evidence>
<accession>A0A378VWC9</accession>
<sequence>MPKPSKCAQTLPIKPVSIGTSRTVLPCSSANCPFIVTTASIPVSAIMSLTFSGIVAKDRPVANAVNIPLPRKAATAVFTEGRKVSVYLRYSVSSMSKNTILGFIIFSLALKLPHCIPRRQILDKSL</sequence>
<reference evidence="1" key="1">
    <citation type="submission" date="2018-06" db="EMBL/GenBank/DDBJ databases">
        <authorList>
            <consortium name="Pathogen Informatics"/>
            <person name="Doyle S."/>
        </authorList>
    </citation>
    <scope>NUCLEOTIDE SEQUENCE [LARGE SCALE GENOMIC DNA]</scope>
    <source>
        <strain evidence="1">NCTC11421</strain>
    </source>
</reference>
<dbReference type="EMBL" id="UGRI01000001">
    <property type="protein sequence ID" value="SUA20491.1"/>
    <property type="molecule type" value="Genomic_DNA"/>
</dbReference>
<protein>
    <submittedName>
        <fullName evidence="1">Uncharacterized protein</fullName>
    </submittedName>
</protein>
<name>A0A378VWC9_NEIGO</name>
<gene>
    <name evidence="1" type="ORF">NCTC11421_00575</name>
</gene>
<organism evidence="1">
    <name type="scientific">Neisseria gonorrhoeae</name>
    <dbReference type="NCBI Taxonomy" id="485"/>
    <lineage>
        <taxon>Bacteria</taxon>
        <taxon>Pseudomonadati</taxon>
        <taxon>Pseudomonadota</taxon>
        <taxon>Betaproteobacteria</taxon>
        <taxon>Neisseriales</taxon>
        <taxon>Neisseriaceae</taxon>
        <taxon>Neisseria</taxon>
    </lineage>
</organism>